<keyword evidence="3" id="KW-1185">Reference proteome</keyword>
<dbReference type="EMBL" id="JAHUTI010061270">
    <property type="protein sequence ID" value="MED6252317.1"/>
    <property type="molecule type" value="Genomic_DNA"/>
</dbReference>
<name>A0ABU7BNU7_9TELE</name>
<feature type="region of interest" description="Disordered" evidence="1">
    <location>
        <begin position="48"/>
        <end position="75"/>
    </location>
</feature>
<comment type="caution">
    <text evidence="2">The sequence shown here is derived from an EMBL/GenBank/DDBJ whole genome shotgun (WGS) entry which is preliminary data.</text>
</comment>
<reference evidence="2 3" key="1">
    <citation type="submission" date="2021-07" db="EMBL/GenBank/DDBJ databases">
        <authorList>
            <person name="Palmer J.M."/>
        </authorList>
    </citation>
    <scope>NUCLEOTIDE SEQUENCE [LARGE SCALE GENOMIC DNA]</scope>
    <source>
        <strain evidence="2 3">AT_MEX2019</strain>
        <tissue evidence="2">Muscle</tissue>
    </source>
</reference>
<evidence type="ECO:0000313" key="2">
    <source>
        <dbReference type="EMBL" id="MED6252317.1"/>
    </source>
</evidence>
<sequence>MSVILGARGILTTLGHYAVLVTVSQSEPPLAKKRRVVPSAGGGKALFQAKVPQSAQVQRQGDEPGAQSPAINPTI</sequence>
<protein>
    <submittedName>
        <fullName evidence="2">Uncharacterized protein</fullName>
    </submittedName>
</protein>
<organism evidence="2 3">
    <name type="scientific">Ataeniobius toweri</name>
    <dbReference type="NCBI Taxonomy" id="208326"/>
    <lineage>
        <taxon>Eukaryota</taxon>
        <taxon>Metazoa</taxon>
        <taxon>Chordata</taxon>
        <taxon>Craniata</taxon>
        <taxon>Vertebrata</taxon>
        <taxon>Euteleostomi</taxon>
        <taxon>Actinopterygii</taxon>
        <taxon>Neopterygii</taxon>
        <taxon>Teleostei</taxon>
        <taxon>Neoteleostei</taxon>
        <taxon>Acanthomorphata</taxon>
        <taxon>Ovalentaria</taxon>
        <taxon>Atherinomorphae</taxon>
        <taxon>Cyprinodontiformes</taxon>
        <taxon>Goodeidae</taxon>
        <taxon>Ataeniobius</taxon>
    </lineage>
</organism>
<dbReference type="Proteomes" id="UP001345963">
    <property type="component" value="Unassembled WGS sequence"/>
</dbReference>
<accession>A0ABU7BNU7</accession>
<evidence type="ECO:0000256" key="1">
    <source>
        <dbReference type="SAM" id="MobiDB-lite"/>
    </source>
</evidence>
<evidence type="ECO:0000313" key="3">
    <source>
        <dbReference type="Proteomes" id="UP001345963"/>
    </source>
</evidence>
<gene>
    <name evidence="2" type="ORF">ATANTOWER_010118</name>
</gene>
<proteinExistence type="predicted"/>